<dbReference type="GO" id="GO:0004222">
    <property type="term" value="F:metalloendopeptidase activity"/>
    <property type="evidence" value="ECO:0007669"/>
    <property type="project" value="TreeGrafter"/>
</dbReference>
<evidence type="ECO:0000256" key="1">
    <source>
        <dbReference type="ARBA" id="ARBA00022729"/>
    </source>
</evidence>
<gene>
    <name evidence="5" type="ORF">FHS22_005071</name>
</gene>
<dbReference type="Gene3D" id="2.70.70.10">
    <property type="entry name" value="Glucose Permease (Domain IIA)"/>
    <property type="match status" value="1"/>
</dbReference>
<dbReference type="Proteomes" id="UP000562352">
    <property type="component" value="Unassembled WGS sequence"/>
</dbReference>
<sequence>MTPRSLTALALLPAFLAAVPPQVTAAPPPVDTAAPASRERHPLLSPAGAPGPGGPAVPGPARTVDPPRRWGWPLTGRPEILRGFAPPPQPWLAGHRGVDLAASPGAEVRSAGPGRIGHAGPLAGRGVVTVLHSGGLRTTYLPVRASVRAGQEVSTGEVIGEVQDVPGHCPAGCLHWGLLRERDYLDPLLLLGLGQVRLLPIWPAGPS</sequence>
<dbReference type="PANTHER" id="PTHR21666">
    <property type="entry name" value="PEPTIDASE-RELATED"/>
    <property type="match status" value="1"/>
</dbReference>
<keyword evidence="1 3" id="KW-0732">Signal</keyword>
<evidence type="ECO:0000256" key="2">
    <source>
        <dbReference type="SAM" id="MobiDB-lite"/>
    </source>
</evidence>
<feature type="chain" id="PRO_5032885209" evidence="3">
    <location>
        <begin position="26"/>
        <end position="207"/>
    </location>
</feature>
<name>A0A841D6C1_PLAVE</name>
<dbReference type="RefSeq" id="WP_338047932.1">
    <property type="nucleotide sequence ID" value="NZ_BAAAWZ010000001.1"/>
</dbReference>
<feature type="compositionally biased region" description="Low complexity" evidence="2">
    <location>
        <begin position="23"/>
        <end position="36"/>
    </location>
</feature>
<dbReference type="InterPro" id="IPR011055">
    <property type="entry name" value="Dup_hybrid_motif"/>
</dbReference>
<feature type="signal peptide" evidence="3">
    <location>
        <begin position="1"/>
        <end position="25"/>
    </location>
</feature>
<dbReference type="AlphaFoldDB" id="A0A841D6C1"/>
<proteinExistence type="predicted"/>
<dbReference type="SUPFAM" id="SSF51261">
    <property type="entry name" value="Duplicated hybrid motif"/>
    <property type="match status" value="1"/>
</dbReference>
<dbReference type="EMBL" id="JACHJJ010000019">
    <property type="protein sequence ID" value="MBB5965781.1"/>
    <property type="molecule type" value="Genomic_DNA"/>
</dbReference>
<evidence type="ECO:0000259" key="4">
    <source>
        <dbReference type="Pfam" id="PF01551"/>
    </source>
</evidence>
<dbReference type="PANTHER" id="PTHR21666:SF289">
    <property type="entry name" value="L-ALA--D-GLU ENDOPEPTIDASE"/>
    <property type="match status" value="1"/>
</dbReference>
<keyword evidence="6" id="KW-1185">Reference proteome</keyword>
<keyword evidence="5" id="KW-0378">Hydrolase</keyword>
<feature type="region of interest" description="Disordered" evidence="2">
    <location>
        <begin position="23"/>
        <end position="70"/>
    </location>
</feature>
<evidence type="ECO:0000313" key="5">
    <source>
        <dbReference type="EMBL" id="MBB5965781.1"/>
    </source>
</evidence>
<dbReference type="Pfam" id="PF01551">
    <property type="entry name" value="Peptidase_M23"/>
    <property type="match status" value="1"/>
</dbReference>
<dbReference type="InterPro" id="IPR050570">
    <property type="entry name" value="Cell_wall_metabolism_enzyme"/>
</dbReference>
<protein>
    <submittedName>
        <fullName evidence="5">Murein DD-endopeptidase MepM/ murein hydrolase activator NlpD</fullName>
    </submittedName>
</protein>
<evidence type="ECO:0000313" key="6">
    <source>
        <dbReference type="Proteomes" id="UP000562352"/>
    </source>
</evidence>
<dbReference type="CDD" id="cd12797">
    <property type="entry name" value="M23_peptidase"/>
    <property type="match status" value="1"/>
</dbReference>
<evidence type="ECO:0000256" key="3">
    <source>
        <dbReference type="SAM" id="SignalP"/>
    </source>
</evidence>
<organism evidence="5 6">
    <name type="scientific">Planomonospora venezuelensis</name>
    <dbReference type="NCBI Taxonomy" id="1999"/>
    <lineage>
        <taxon>Bacteria</taxon>
        <taxon>Bacillati</taxon>
        <taxon>Actinomycetota</taxon>
        <taxon>Actinomycetes</taxon>
        <taxon>Streptosporangiales</taxon>
        <taxon>Streptosporangiaceae</taxon>
        <taxon>Planomonospora</taxon>
    </lineage>
</organism>
<accession>A0A841D6C1</accession>
<dbReference type="InterPro" id="IPR016047">
    <property type="entry name" value="M23ase_b-sheet_dom"/>
</dbReference>
<feature type="domain" description="M23ase beta-sheet core" evidence="4">
    <location>
        <begin position="94"/>
        <end position="187"/>
    </location>
</feature>
<reference evidence="5 6" key="1">
    <citation type="submission" date="2020-08" db="EMBL/GenBank/DDBJ databases">
        <title>Genomic Encyclopedia of Type Strains, Phase III (KMG-III): the genomes of soil and plant-associated and newly described type strains.</title>
        <authorList>
            <person name="Whitman W."/>
        </authorList>
    </citation>
    <scope>NUCLEOTIDE SEQUENCE [LARGE SCALE GENOMIC DNA]</scope>
    <source>
        <strain evidence="5 6">CECT 3303</strain>
    </source>
</reference>
<comment type="caution">
    <text evidence="5">The sequence shown here is derived from an EMBL/GenBank/DDBJ whole genome shotgun (WGS) entry which is preliminary data.</text>
</comment>